<dbReference type="PANTHER" id="PTHR42899">
    <property type="entry name" value="SPERMATOGENESIS-ASSOCIATED PROTEIN 20"/>
    <property type="match status" value="1"/>
</dbReference>
<dbReference type="EnsemblBacteria" id="AAC07873">
    <property type="protein sequence ID" value="AAC07873"/>
    <property type="gene ID" value="aq_2146"/>
</dbReference>
<proteinExistence type="predicted"/>
<dbReference type="AlphaFoldDB" id="O67902"/>
<dbReference type="HOGENOM" id="CLU_014051_4_1_0"/>
<dbReference type="eggNOG" id="COG1331">
    <property type="taxonomic scope" value="Bacteria"/>
</dbReference>
<reference evidence="3 4" key="1">
    <citation type="journal article" date="1998" name="Nature">
        <title>The complete genome of the hyperthermophilic bacterium Aquifex aeolicus.</title>
        <authorList>
            <person name="Deckert G."/>
            <person name="Warren P.V."/>
            <person name="Gaasterland T."/>
            <person name="Young W.G."/>
            <person name="Lenox A.L."/>
            <person name="Graham D.E."/>
            <person name="Overbeek R."/>
            <person name="Snead M.A."/>
            <person name="Keller M."/>
            <person name="Aujay M."/>
            <person name="Huber R."/>
            <person name="Feldman R.A."/>
            <person name="Short J.M."/>
            <person name="Olson G.J."/>
            <person name="Swanson R.V."/>
        </authorList>
    </citation>
    <scope>NUCLEOTIDE SEQUENCE [LARGE SCALE GENOMIC DNA]</scope>
    <source>
        <strain evidence="3 4">VF5</strain>
    </source>
</reference>
<evidence type="ECO:0000256" key="1">
    <source>
        <dbReference type="SAM" id="Coils"/>
    </source>
</evidence>
<keyword evidence="4" id="KW-1185">Reference proteome</keyword>
<dbReference type="SUPFAM" id="SSF52833">
    <property type="entry name" value="Thioredoxin-like"/>
    <property type="match status" value="1"/>
</dbReference>
<evidence type="ECO:0000313" key="4">
    <source>
        <dbReference type="Proteomes" id="UP000000798"/>
    </source>
</evidence>
<feature type="coiled-coil region" evidence="1">
    <location>
        <begin position="381"/>
        <end position="412"/>
    </location>
</feature>
<dbReference type="CDD" id="cd02955">
    <property type="entry name" value="SSP411"/>
    <property type="match status" value="1"/>
</dbReference>
<accession>O67902</accession>
<dbReference type="Proteomes" id="UP000000798">
    <property type="component" value="Chromosome"/>
</dbReference>
<gene>
    <name evidence="3" type="ordered locus">aq_2146</name>
</gene>
<feature type="domain" description="Spermatogenesis-associated protein 20-like TRX" evidence="2">
    <location>
        <begin position="5"/>
        <end position="167"/>
    </location>
</feature>
<dbReference type="Gene3D" id="1.50.10.20">
    <property type="match status" value="1"/>
</dbReference>
<protein>
    <recommendedName>
        <fullName evidence="2">Spermatogenesis-associated protein 20-like TRX domain-containing protein</fullName>
    </recommendedName>
</protein>
<sequence length="692" mass="80865">MEKKPNRLIKEKSPYLRQHAYNPVDWYPWGEEAFKKAKEEDKPIFLSIGYSTCHWCHVMEKESFEDPEIAEILNNYFVPIKVDREERPDVDAFYMSVCQAMTGTGGWPLTIIMTPDKEPFFAGTYIPKEGMFGRPGLRDLLLTIRELWEKDRTKILNTAKHLVKALQEASRETQKAQIGEETIHRAFSELFSSYDEHFGGFGSAPKFPTPHNLMFLGRYYYRYKREQALKMIEKTLTNMRMGGIYDHVGFGFHRYSTDREWILPHFEKMLYDQAMLLFAYTEGYQLLKKDLFKQTVYEIVDFLKRDMLSPEGAFYSAWDADSEGEEGKFYTWSFEELKEVLDPEELELAVKVFNLSQEGNYLEEATKVKTGRNVLYIGKSYEELAKELGISEKELKEKLERIRKKLFEAREKRVKPLRDEKILTDWNGLTIAALSYAGKVFGEKEWIDLAKGAADFVLKNMRTENGLLLHRYMEGEAKYWGFLEDYAYFIWGLMELYEATLDSKYLEEVIKLQEIQIKHFWDKENGGFFQTPDFFTEIPVRKKEVYDGAIPSGNSVSAYNLIRLGRLISRSEYEKYGTKTLEAFSWEIANFPSAHTFSIIALDLIVNGTKELVIVPTDDSWRNLKAQLDKEYLPDLLILKKDKVIEKLSENLEQMKPVEGKTTYYLCRNYTCESPQIQSDKVLERIKGKGKG</sequence>
<dbReference type="PIR" id="B70484">
    <property type="entry name" value="B70484"/>
</dbReference>
<dbReference type="InterPro" id="IPR008928">
    <property type="entry name" value="6-hairpin_glycosidase_sf"/>
</dbReference>
<dbReference type="GO" id="GO:0005975">
    <property type="term" value="P:carbohydrate metabolic process"/>
    <property type="evidence" value="ECO:0007669"/>
    <property type="project" value="InterPro"/>
</dbReference>
<name>O67902_AQUAE</name>
<dbReference type="KEGG" id="aae:aq_2146"/>
<dbReference type="PANTHER" id="PTHR42899:SF1">
    <property type="entry name" value="SPERMATOGENESIS-ASSOCIATED PROTEIN 20"/>
    <property type="match status" value="1"/>
</dbReference>
<dbReference type="OrthoDB" id="9762614at2"/>
<dbReference type="SUPFAM" id="SSF48208">
    <property type="entry name" value="Six-hairpin glycosidases"/>
    <property type="match status" value="1"/>
</dbReference>
<dbReference type="Pfam" id="PF03190">
    <property type="entry name" value="Thioredox_DsbH"/>
    <property type="match status" value="1"/>
</dbReference>
<dbReference type="RefSeq" id="WP_010881407.1">
    <property type="nucleotide sequence ID" value="NC_000918.1"/>
</dbReference>
<dbReference type="InterPro" id="IPR004879">
    <property type="entry name" value="Ssp411-like_TRX"/>
</dbReference>
<dbReference type="InterPro" id="IPR024705">
    <property type="entry name" value="Ssp411"/>
</dbReference>
<organism evidence="3 4">
    <name type="scientific">Aquifex aeolicus (strain VF5)</name>
    <dbReference type="NCBI Taxonomy" id="224324"/>
    <lineage>
        <taxon>Bacteria</taxon>
        <taxon>Pseudomonadati</taxon>
        <taxon>Aquificota</taxon>
        <taxon>Aquificia</taxon>
        <taxon>Aquificales</taxon>
        <taxon>Aquificaceae</taxon>
        <taxon>Aquifex</taxon>
    </lineage>
</organism>
<dbReference type="PATRIC" id="fig|224324.8.peg.1659"/>
<dbReference type="InParanoid" id="O67902"/>
<evidence type="ECO:0000259" key="2">
    <source>
        <dbReference type="Pfam" id="PF03190"/>
    </source>
</evidence>
<keyword evidence="1" id="KW-0175">Coiled coil</keyword>
<dbReference type="EMBL" id="AE000657">
    <property type="protein sequence ID" value="AAC07873.1"/>
    <property type="molecule type" value="Genomic_DNA"/>
</dbReference>
<dbReference type="PIRSF" id="PIRSF006402">
    <property type="entry name" value="UCP006402_thioredoxin"/>
    <property type="match status" value="1"/>
</dbReference>
<evidence type="ECO:0000313" key="3">
    <source>
        <dbReference type="EMBL" id="AAC07873.1"/>
    </source>
</evidence>
<dbReference type="InterPro" id="IPR036249">
    <property type="entry name" value="Thioredoxin-like_sf"/>
</dbReference>
<dbReference type="STRING" id="224324.aq_2146"/>
<dbReference type="Gene3D" id="3.40.30.10">
    <property type="entry name" value="Glutaredoxin"/>
    <property type="match status" value="1"/>
</dbReference>